<dbReference type="InterPro" id="IPR002192">
    <property type="entry name" value="PPDK_AMP/ATP-bd"/>
</dbReference>
<keyword evidence="8" id="KW-0547">Nucleotide-binding</keyword>
<evidence type="ECO:0000256" key="1">
    <source>
        <dbReference type="ARBA" id="ARBA00001946"/>
    </source>
</evidence>
<comment type="cofactor">
    <cofactor evidence="1">
        <name>Mg(2+)</name>
        <dbReference type="ChEBI" id="CHEBI:18420"/>
    </cofactor>
</comment>
<keyword evidence="11" id="KW-0460">Magnesium</keyword>
<comment type="caution">
    <text evidence="15">The sequence shown here is derived from an EMBL/GenBank/DDBJ whole genome shotgun (WGS) entry which is preliminary data.</text>
</comment>
<keyword evidence="6" id="KW-0808">Transferase</keyword>
<name>A0A031LX33_9CREN</name>
<dbReference type="Gene3D" id="3.30.1490.20">
    <property type="entry name" value="ATP-grasp fold, A domain"/>
    <property type="match status" value="1"/>
</dbReference>
<dbReference type="GO" id="GO:0008986">
    <property type="term" value="F:pyruvate, water dikinase activity"/>
    <property type="evidence" value="ECO:0007669"/>
    <property type="project" value="UniProtKB-EC"/>
</dbReference>
<dbReference type="Gene3D" id="3.30.470.20">
    <property type="entry name" value="ATP-grasp fold, B domain"/>
    <property type="match status" value="1"/>
</dbReference>
<evidence type="ECO:0000256" key="8">
    <source>
        <dbReference type="ARBA" id="ARBA00022741"/>
    </source>
</evidence>
<dbReference type="AlphaFoldDB" id="A0A031LX33"/>
<evidence type="ECO:0000256" key="7">
    <source>
        <dbReference type="ARBA" id="ARBA00022723"/>
    </source>
</evidence>
<comment type="similarity">
    <text evidence="4">Belongs to the PEP-utilizing enzyme family.</text>
</comment>
<keyword evidence="16" id="KW-1185">Reference proteome</keyword>
<dbReference type="RefSeq" id="WP_048098450.1">
    <property type="nucleotide sequence ID" value="NZ_JFZT01000005.1"/>
</dbReference>
<dbReference type="GO" id="GO:0005524">
    <property type="term" value="F:ATP binding"/>
    <property type="evidence" value="ECO:0007669"/>
    <property type="project" value="UniProtKB-KW"/>
</dbReference>
<dbReference type="InterPro" id="IPR013815">
    <property type="entry name" value="ATP_grasp_subdomain_1"/>
</dbReference>
<protein>
    <recommendedName>
        <fullName evidence="5">pyruvate, water dikinase</fullName>
        <ecNumber evidence="5">2.7.9.2</ecNumber>
    </recommendedName>
    <alternativeName>
        <fullName evidence="12">Pyruvate, water dikinase</fullName>
    </alternativeName>
</protein>
<evidence type="ECO:0000256" key="13">
    <source>
        <dbReference type="ARBA" id="ARBA00047700"/>
    </source>
</evidence>
<organism evidence="15 16">
    <name type="scientific">Candidatus Acidianus copahuensis</name>
    <dbReference type="NCBI Taxonomy" id="1160895"/>
    <lineage>
        <taxon>Archaea</taxon>
        <taxon>Thermoproteota</taxon>
        <taxon>Thermoprotei</taxon>
        <taxon>Sulfolobales</taxon>
        <taxon>Sulfolobaceae</taxon>
        <taxon>Acidianus</taxon>
    </lineage>
</organism>
<evidence type="ECO:0000256" key="5">
    <source>
        <dbReference type="ARBA" id="ARBA00011996"/>
    </source>
</evidence>
<evidence type="ECO:0000256" key="9">
    <source>
        <dbReference type="ARBA" id="ARBA00022777"/>
    </source>
</evidence>
<keyword evidence="15" id="KW-0670">Pyruvate</keyword>
<dbReference type="GO" id="GO:0006094">
    <property type="term" value="P:gluconeogenesis"/>
    <property type="evidence" value="ECO:0007669"/>
    <property type="project" value="UniProtKB-UniPathway"/>
</dbReference>
<accession>A0A031LX33</accession>
<evidence type="ECO:0000256" key="6">
    <source>
        <dbReference type="ARBA" id="ARBA00022679"/>
    </source>
</evidence>
<evidence type="ECO:0000256" key="4">
    <source>
        <dbReference type="ARBA" id="ARBA00007837"/>
    </source>
</evidence>
<evidence type="ECO:0000313" key="15">
    <source>
        <dbReference type="EMBL" id="EZQ12039.1"/>
    </source>
</evidence>
<gene>
    <name evidence="15" type="ORF">CM19_00260</name>
</gene>
<dbReference type="Proteomes" id="UP000024332">
    <property type="component" value="Unassembled WGS sequence"/>
</dbReference>
<evidence type="ECO:0000256" key="2">
    <source>
        <dbReference type="ARBA" id="ARBA00002988"/>
    </source>
</evidence>
<evidence type="ECO:0000259" key="14">
    <source>
        <dbReference type="Pfam" id="PF01326"/>
    </source>
</evidence>
<sequence length="312" mass="35063">MVYVYPLRNVNLNMTSLVGRKSAYLGELYNMGFNVPEGFVITAKAFDRITRNLREEIDEILSSVNLNDQVDLEKKSNVARNIIMKSDIPGDLKEEIESHFDSLNSPYVAVRSTVASNLSGLSFAGEYETDLFVTRDKLVESVKNVISSYYSPRAIAYRIATGDSSPIAILIQRMINSRSAGTAFSLHPITEEPDYVFIESAWGLGETVTRGMVTPDQFIISKHSRSIVNKKISSKSVKLAYDFDNKTHDIIDLDQVQMTSPSLEDAEAVKIANTTIAIENVYRRAVNIEWAVEDSKLYVLEVRGIRRLYPEV</sequence>
<keyword evidence="10" id="KW-0067">ATP-binding</keyword>
<comment type="pathway">
    <text evidence="3">Carbohydrate biosynthesis; gluconeogenesis.</text>
</comment>
<dbReference type="STRING" id="1160895.CM19_00260"/>
<dbReference type="UniPathway" id="UPA00138"/>
<dbReference type="GO" id="GO:0046872">
    <property type="term" value="F:metal ion binding"/>
    <property type="evidence" value="ECO:0007669"/>
    <property type="project" value="UniProtKB-KW"/>
</dbReference>
<dbReference type="PANTHER" id="PTHR43030:SF1">
    <property type="entry name" value="PHOSPHOENOLPYRUVATE SYNTHASE"/>
    <property type="match status" value="1"/>
</dbReference>
<dbReference type="EMBL" id="JFZT01000005">
    <property type="protein sequence ID" value="EZQ12039.1"/>
    <property type="molecule type" value="Genomic_DNA"/>
</dbReference>
<feature type="domain" description="Pyruvate phosphate dikinase AMP/ATP-binding" evidence="14">
    <location>
        <begin position="16"/>
        <end position="307"/>
    </location>
</feature>
<comment type="catalytic activity">
    <reaction evidence="13">
        <text>pyruvate + ATP + H2O = phosphoenolpyruvate + AMP + phosphate + 2 H(+)</text>
        <dbReference type="Rhea" id="RHEA:11364"/>
        <dbReference type="ChEBI" id="CHEBI:15361"/>
        <dbReference type="ChEBI" id="CHEBI:15377"/>
        <dbReference type="ChEBI" id="CHEBI:15378"/>
        <dbReference type="ChEBI" id="CHEBI:30616"/>
        <dbReference type="ChEBI" id="CHEBI:43474"/>
        <dbReference type="ChEBI" id="CHEBI:58702"/>
        <dbReference type="ChEBI" id="CHEBI:456215"/>
        <dbReference type="EC" id="2.7.9.2"/>
    </reaction>
</comment>
<reference evidence="15 16" key="1">
    <citation type="submission" date="2014-03" db="EMBL/GenBank/DDBJ databases">
        <title>Draft genome sequence of the novel thermoacidophilic archaea Acidianus copahuensis ALE1 strain, isolated from Copahue volcanic area in Neuquen Argentina.</title>
        <authorList>
            <person name="Urbieta M.S."/>
            <person name="Rascovan N."/>
            <person name="Castro C."/>
            <person name="Revale S."/>
            <person name="Giaveno M.A."/>
            <person name="Vazquez M.P."/>
            <person name="Donati E.R."/>
        </authorList>
    </citation>
    <scope>NUCLEOTIDE SEQUENCE [LARGE SCALE GENOMIC DNA]</scope>
    <source>
        <strain evidence="15 16">ALE1</strain>
    </source>
</reference>
<dbReference type="OrthoDB" id="23397at2157"/>
<evidence type="ECO:0000313" key="16">
    <source>
        <dbReference type="Proteomes" id="UP000024332"/>
    </source>
</evidence>
<evidence type="ECO:0000256" key="12">
    <source>
        <dbReference type="ARBA" id="ARBA00033470"/>
    </source>
</evidence>
<dbReference type="EC" id="2.7.9.2" evidence="5"/>
<comment type="function">
    <text evidence="2">Catalyzes the phosphorylation of pyruvate to phosphoenolpyruvate.</text>
</comment>
<evidence type="ECO:0000256" key="10">
    <source>
        <dbReference type="ARBA" id="ARBA00022840"/>
    </source>
</evidence>
<evidence type="ECO:0000256" key="3">
    <source>
        <dbReference type="ARBA" id="ARBA00004742"/>
    </source>
</evidence>
<dbReference type="PANTHER" id="PTHR43030">
    <property type="entry name" value="PHOSPHOENOLPYRUVATE SYNTHASE"/>
    <property type="match status" value="1"/>
</dbReference>
<evidence type="ECO:0000256" key="11">
    <source>
        <dbReference type="ARBA" id="ARBA00022842"/>
    </source>
</evidence>
<dbReference type="Pfam" id="PF01326">
    <property type="entry name" value="PPDK_N"/>
    <property type="match status" value="1"/>
</dbReference>
<proteinExistence type="inferred from homology"/>
<dbReference type="InterPro" id="IPR006319">
    <property type="entry name" value="PEP_synth"/>
</dbReference>
<keyword evidence="7" id="KW-0479">Metal-binding</keyword>
<keyword evidence="9" id="KW-0418">Kinase</keyword>
<dbReference type="SUPFAM" id="SSF56059">
    <property type="entry name" value="Glutathione synthetase ATP-binding domain-like"/>
    <property type="match status" value="1"/>
</dbReference>